<keyword evidence="6" id="KW-0411">Iron-sulfur</keyword>
<evidence type="ECO:0000256" key="6">
    <source>
        <dbReference type="ARBA" id="ARBA00023014"/>
    </source>
</evidence>
<evidence type="ECO:0000259" key="8">
    <source>
        <dbReference type="PROSITE" id="PS51918"/>
    </source>
</evidence>
<gene>
    <name evidence="9" type="ORF">C7B45_06665</name>
</gene>
<dbReference type="PANTHER" id="PTHR43273">
    <property type="entry name" value="ANAEROBIC SULFATASE-MATURATING ENZYME HOMOLOG ASLB-RELATED"/>
    <property type="match status" value="1"/>
</dbReference>
<dbReference type="InterPro" id="IPR047207">
    <property type="entry name" value="SPASM_anSME"/>
</dbReference>
<comment type="caution">
    <text evidence="9">The sequence shown here is derived from an EMBL/GenBank/DDBJ whole genome shotgun (WGS) entry which is preliminary data.</text>
</comment>
<evidence type="ECO:0000256" key="7">
    <source>
        <dbReference type="ARBA" id="ARBA00023601"/>
    </source>
</evidence>
<accession>A0A2T2WJT5</accession>
<dbReference type="GO" id="GO:0046872">
    <property type="term" value="F:metal ion binding"/>
    <property type="evidence" value="ECO:0007669"/>
    <property type="project" value="UniProtKB-KW"/>
</dbReference>
<evidence type="ECO:0000313" key="9">
    <source>
        <dbReference type="EMBL" id="PSR22497.1"/>
    </source>
</evidence>
<dbReference type="InterPro" id="IPR007197">
    <property type="entry name" value="rSAM"/>
</dbReference>
<dbReference type="InterPro" id="IPR034491">
    <property type="entry name" value="Anaerob_Ser_sulfatase-maturase"/>
</dbReference>
<dbReference type="PROSITE" id="PS51918">
    <property type="entry name" value="RADICAL_SAM"/>
    <property type="match status" value="1"/>
</dbReference>
<dbReference type="PANTHER" id="PTHR43273:SF3">
    <property type="entry name" value="ANAEROBIC SULFATASE-MATURATING ENZYME HOMOLOG ASLB-RELATED"/>
    <property type="match status" value="1"/>
</dbReference>
<proteinExistence type="inferred from homology"/>
<name>A0A2T2WJT5_9FIRM</name>
<dbReference type="Pfam" id="PF04055">
    <property type="entry name" value="Radical_SAM"/>
    <property type="match status" value="1"/>
</dbReference>
<evidence type="ECO:0000313" key="10">
    <source>
        <dbReference type="Proteomes" id="UP000241848"/>
    </source>
</evidence>
<dbReference type="NCBIfam" id="TIGR03942">
    <property type="entry name" value="sulfatase_rSAM"/>
    <property type="match status" value="1"/>
</dbReference>
<protein>
    <submittedName>
        <fullName evidence="9">Anaerobic sulfatase maturase</fullName>
    </submittedName>
</protein>
<dbReference type="SFLD" id="SFLDG01384">
    <property type="entry name" value="thioether_bond_formation_requi"/>
    <property type="match status" value="1"/>
</dbReference>
<dbReference type="SUPFAM" id="SSF102114">
    <property type="entry name" value="Radical SAM enzymes"/>
    <property type="match status" value="1"/>
</dbReference>
<dbReference type="NCBIfam" id="TIGR04085">
    <property type="entry name" value="rSAM_more_4Fe4S"/>
    <property type="match status" value="1"/>
</dbReference>
<organism evidence="9 10">
    <name type="scientific">Sulfobacillus acidophilus</name>
    <dbReference type="NCBI Taxonomy" id="53633"/>
    <lineage>
        <taxon>Bacteria</taxon>
        <taxon>Bacillati</taxon>
        <taxon>Bacillota</taxon>
        <taxon>Clostridia</taxon>
        <taxon>Eubacteriales</taxon>
        <taxon>Clostridiales Family XVII. Incertae Sedis</taxon>
        <taxon>Sulfobacillus</taxon>
    </lineage>
</organism>
<dbReference type="Pfam" id="PF13186">
    <property type="entry name" value="SPASM"/>
    <property type="match status" value="1"/>
</dbReference>
<dbReference type="AlphaFoldDB" id="A0A2T2WJT5"/>
<keyword evidence="3" id="KW-0949">S-adenosyl-L-methionine</keyword>
<evidence type="ECO:0000256" key="3">
    <source>
        <dbReference type="ARBA" id="ARBA00022691"/>
    </source>
</evidence>
<reference evidence="9 10" key="1">
    <citation type="journal article" date="2014" name="BMC Genomics">
        <title>Comparison of environmental and isolate Sulfobacillus genomes reveals diverse carbon, sulfur, nitrogen, and hydrogen metabolisms.</title>
        <authorList>
            <person name="Justice N.B."/>
            <person name="Norman A."/>
            <person name="Brown C.T."/>
            <person name="Singh A."/>
            <person name="Thomas B.C."/>
            <person name="Banfield J.F."/>
        </authorList>
    </citation>
    <scope>NUCLEOTIDE SEQUENCE [LARGE SCALE GENOMIC DNA]</scope>
    <source>
        <strain evidence="9">AMDSBA3</strain>
    </source>
</reference>
<keyword evidence="4" id="KW-0479">Metal-binding</keyword>
<dbReference type="InterPro" id="IPR023885">
    <property type="entry name" value="4Fe4S-binding_SPASM_dom"/>
</dbReference>
<dbReference type="CDD" id="cd21120">
    <property type="entry name" value="SPASM_anSME"/>
    <property type="match status" value="1"/>
</dbReference>
<dbReference type="CDD" id="cd01335">
    <property type="entry name" value="Radical_SAM"/>
    <property type="match status" value="1"/>
</dbReference>
<dbReference type="InterPro" id="IPR023867">
    <property type="entry name" value="Sulphatase_maturase_rSAM"/>
</dbReference>
<dbReference type="Proteomes" id="UP000241848">
    <property type="component" value="Unassembled WGS sequence"/>
</dbReference>
<evidence type="ECO:0000256" key="2">
    <source>
        <dbReference type="ARBA" id="ARBA00022485"/>
    </source>
</evidence>
<evidence type="ECO:0000256" key="5">
    <source>
        <dbReference type="ARBA" id="ARBA00023004"/>
    </source>
</evidence>
<dbReference type="SFLD" id="SFLDF00285">
    <property type="entry name" value="anaerobic_Ser-type_sulfatase-m"/>
    <property type="match status" value="1"/>
</dbReference>
<dbReference type="SFLD" id="SFLDG01072">
    <property type="entry name" value="dehydrogenase_like"/>
    <property type="match status" value="1"/>
</dbReference>
<dbReference type="SFLD" id="SFLDS00029">
    <property type="entry name" value="Radical_SAM"/>
    <property type="match status" value="1"/>
</dbReference>
<keyword evidence="2" id="KW-0004">4Fe-4S</keyword>
<comment type="cofactor">
    <cofactor evidence="1">
        <name>[4Fe-4S] cluster</name>
        <dbReference type="ChEBI" id="CHEBI:49883"/>
    </cofactor>
</comment>
<evidence type="ECO:0000256" key="4">
    <source>
        <dbReference type="ARBA" id="ARBA00022723"/>
    </source>
</evidence>
<sequence length="391" mass="44325">MTHTAFAPFHVMVKPIGAICNLDCEYCYYLSKRDLYRGHSFRMATATLERYVRQLIESQPAGEVTLAWQGGEPTLLGLEFFQQAVTLAERYRRSDQHIVHTLQTNGTRLTDDWARFLKEHDFLVGISIDGPPPLHDAYRVDKHGRPTSTQVLAGLATLQKRAVAINGLCTVHAGNVEHALEVYRFLRDECQISFMQFIPIVEPIDTPPYVSSRTVNPKLWGQFLIAVFDEWVQRDVGSVFVQIFEAALSAWLGLPHGLCIFSETCGRALALEHNGDVYSCDHFVDAEHRLGNLNNTTLVQLLDSPQQKQFGNDKQERLANQCRSCDVLFACRGECPKNRFARGPSDDPDLNYLCSGYQDFFHHINGPMSQLANLIRHGRSASEILKLEFRR</sequence>
<dbReference type="SFLD" id="SFLDG01067">
    <property type="entry name" value="SPASM/twitch_domain_containing"/>
    <property type="match status" value="1"/>
</dbReference>
<dbReference type="GO" id="GO:0051539">
    <property type="term" value="F:4 iron, 4 sulfur cluster binding"/>
    <property type="evidence" value="ECO:0007669"/>
    <property type="project" value="UniProtKB-KW"/>
</dbReference>
<dbReference type="EMBL" id="PXYV01000016">
    <property type="protein sequence ID" value="PSR22497.1"/>
    <property type="molecule type" value="Genomic_DNA"/>
</dbReference>
<keyword evidence="5" id="KW-0408">Iron</keyword>
<dbReference type="Gene3D" id="3.20.20.70">
    <property type="entry name" value="Aldolase class I"/>
    <property type="match status" value="1"/>
</dbReference>
<evidence type="ECO:0000256" key="1">
    <source>
        <dbReference type="ARBA" id="ARBA00001966"/>
    </source>
</evidence>
<dbReference type="SFLD" id="SFLDG01386">
    <property type="entry name" value="main_SPASM_domain-containing"/>
    <property type="match status" value="1"/>
</dbReference>
<feature type="domain" description="Radical SAM core" evidence="8">
    <location>
        <begin position="1"/>
        <end position="241"/>
    </location>
</feature>
<comment type="similarity">
    <text evidence="7">Belongs to the radical SAM superfamily. Anaerobic sulfatase-maturating enzyme family.</text>
</comment>
<dbReference type="InterPro" id="IPR058240">
    <property type="entry name" value="rSAM_sf"/>
</dbReference>
<dbReference type="GO" id="GO:0016491">
    <property type="term" value="F:oxidoreductase activity"/>
    <property type="evidence" value="ECO:0007669"/>
    <property type="project" value="InterPro"/>
</dbReference>
<dbReference type="InterPro" id="IPR013785">
    <property type="entry name" value="Aldolase_TIM"/>
</dbReference>